<dbReference type="Proteomes" id="UP001365405">
    <property type="component" value="Unassembled WGS sequence"/>
</dbReference>
<protein>
    <submittedName>
        <fullName evidence="6">EAL domain-containing protein</fullName>
    </submittedName>
</protein>
<feature type="domain" description="GGDEF" evidence="5">
    <location>
        <begin position="303"/>
        <end position="452"/>
    </location>
</feature>
<dbReference type="CDD" id="cd01948">
    <property type="entry name" value="EAL"/>
    <property type="match status" value="1"/>
</dbReference>
<dbReference type="InterPro" id="IPR029787">
    <property type="entry name" value="Nucleotide_cyclase"/>
</dbReference>
<dbReference type="PROSITE" id="PS50887">
    <property type="entry name" value="GGDEF"/>
    <property type="match status" value="1"/>
</dbReference>
<dbReference type="SUPFAM" id="SSF141868">
    <property type="entry name" value="EAL domain-like"/>
    <property type="match status" value="1"/>
</dbReference>
<feature type="region of interest" description="Disordered" evidence="1">
    <location>
        <begin position="1"/>
        <end position="21"/>
    </location>
</feature>
<organism evidence="6 7">
    <name type="scientific">Pseudaquabacterium inlustre</name>
    <dbReference type="NCBI Taxonomy" id="2984192"/>
    <lineage>
        <taxon>Bacteria</taxon>
        <taxon>Pseudomonadati</taxon>
        <taxon>Pseudomonadota</taxon>
        <taxon>Betaproteobacteria</taxon>
        <taxon>Burkholderiales</taxon>
        <taxon>Sphaerotilaceae</taxon>
        <taxon>Pseudaquabacterium</taxon>
    </lineage>
</organism>
<dbReference type="Pfam" id="PF00990">
    <property type="entry name" value="GGDEF"/>
    <property type="match status" value="1"/>
</dbReference>
<sequence>MTDDTRAAAPPPAPTAALAAPPTAPPIARLITRLGLLLTGALLALFAVLMVLHEVANRRADLQGQLQALAGMVAHNSQAAAMFGNEAEAAEILASLASAPDVTQARLFLPDGRELARWQRQGASDTCHALQPGGSGLQARWCGMALYLPVVRHAEPQGLVAIEASLAGAYRALLGTLLFSAIAAALVFAAAVPLWRRLARRVAGPLDELVEVASHVRAHEDFSRRFQSAANAEVQALAAAFNAMLAQLQQRDGRLNEELVQRRHAERRLNDLAYLDAVTGLHNRHHFMERIDQVLAQTRLSGQTAALLFLDLDGFKQVNDNLGHEQGDELLRQVGQRLRSTLRSGDVICRLGGDEFAVILERVGGLPQVESLAGKLLDELAAPYTLGRQVGHVSASMGICLLPEPAGAQAAAGPGAAASERDTGREAALRHADAAMYQAKQQGRNCFRVHRPGGSESAQQRRQALRGGLAAALREGQLALAYQPQLDLASRRCVGMEALLRWQHPTLGAIRPMDFIPFAESGGQIVPIGEWALQQACAQLVQWRRRDPRLRVGVNLSPVQLADDAALERLCNILADSGLAAGAVELELTENLLVDRSPVMLGRMARLRAAGFGLAIDDFGIGYSSLAYLDSFPVTTLKIDRAFVRPLQEQVAHRSAIVQAIVAVGRALGIEVVAEGIETERQAGRLAQLGCRVGQGYLFAEPQPAAQVDHWVQPGPDGGPAATAPGRFTSPA</sequence>
<dbReference type="Pfam" id="PF00672">
    <property type="entry name" value="HAMP"/>
    <property type="match status" value="1"/>
</dbReference>
<evidence type="ECO:0000259" key="3">
    <source>
        <dbReference type="PROSITE" id="PS50883"/>
    </source>
</evidence>
<comment type="caution">
    <text evidence="6">The sequence shown here is derived from an EMBL/GenBank/DDBJ whole genome shotgun (WGS) entry which is preliminary data.</text>
</comment>
<dbReference type="InterPro" id="IPR001633">
    <property type="entry name" value="EAL_dom"/>
</dbReference>
<gene>
    <name evidence="6" type="ORF">AACH10_07615</name>
</gene>
<dbReference type="SUPFAM" id="SSF55073">
    <property type="entry name" value="Nucleotide cyclase"/>
    <property type="match status" value="1"/>
</dbReference>
<dbReference type="SMART" id="SM00304">
    <property type="entry name" value="HAMP"/>
    <property type="match status" value="1"/>
</dbReference>
<keyword evidence="2" id="KW-0472">Membrane</keyword>
<evidence type="ECO:0000259" key="5">
    <source>
        <dbReference type="PROSITE" id="PS50887"/>
    </source>
</evidence>
<evidence type="ECO:0000259" key="4">
    <source>
        <dbReference type="PROSITE" id="PS50885"/>
    </source>
</evidence>
<name>A0ABU9CGP0_9BURK</name>
<keyword evidence="2" id="KW-0812">Transmembrane</keyword>
<accession>A0ABU9CGP0</accession>
<feature type="domain" description="EAL" evidence="3">
    <location>
        <begin position="462"/>
        <end position="716"/>
    </location>
</feature>
<dbReference type="SMART" id="SM00267">
    <property type="entry name" value="GGDEF"/>
    <property type="match status" value="1"/>
</dbReference>
<dbReference type="Pfam" id="PF00563">
    <property type="entry name" value="EAL"/>
    <property type="match status" value="1"/>
</dbReference>
<dbReference type="InterPro" id="IPR043128">
    <property type="entry name" value="Rev_trsase/Diguanyl_cyclase"/>
</dbReference>
<evidence type="ECO:0000313" key="6">
    <source>
        <dbReference type="EMBL" id="MEK8050101.1"/>
    </source>
</evidence>
<dbReference type="Gene3D" id="6.10.340.10">
    <property type="match status" value="1"/>
</dbReference>
<dbReference type="PANTHER" id="PTHR44757:SF2">
    <property type="entry name" value="BIOFILM ARCHITECTURE MAINTENANCE PROTEIN MBAA"/>
    <property type="match status" value="1"/>
</dbReference>
<feature type="domain" description="HAMP" evidence="4">
    <location>
        <begin position="200"/>
        <end position="253"/>
    </location>
</feature>
<dbReference type="Gene3D" id="3.20.20.450">
    <property type="entry name" value="EAL domain"/>
    <property type="match status" value="1"/>
</dbReference>
<proteinExistence type="predicted"/>
<dbReference type="SMART" id="SM00052">
    <property type="entry name" value="EAL"/>
    <property type="match status" value="1"/>
</dbReference>
<evidence type="ECO:0000256" key="2">
    <source>
        <dbReference type="SAM" id="Phobius"/>
    </source>
</evidence>
<dbReference type="CDD" id="cd06225">
    <property type="entry name" value="HAMP"/>
    <property type="match status" value="1"/>
</dbReference>
<dbReference type="RefSeq" id="WP_341409768.1">
    <property type="nucleotide sequence ID" value="NZ_JBBUTH010000003.1"/>
</dbReference>
<feature type="transmembrane region" description="Helical" evidence="2">
    <location>
        <begin position="30"/>
        <end position="52"/>
    </location>
</feature>
<dbReference type="InterPro" id="IPR033417">
    <property type="entry name" value="CHASE8"/>
</dbReference>
<dbReference type="EMBL" id="JBBUTH010000003">
    <property type="protein sequence ID" value="MEK8050101.1"/>
    <property type="molecule type" value="Genomic_DNA"/>
</dbReference>
<keyword evidence="2" id="KW-1133">Transmembrane helix</keyword>
<reference evidence="6 7" key="1">
    <citation type="submission" date="2024-04" db="EMBL/GenBank/DDBJ databases">
        <title>Novel species of the genus Ideonella isolated from streams.</title>
        <authorList>
            <person name="Lu H."/>
        </authorList>
    </citation>
    <scope>NUCLEOTIDE SEQUENCE [LARGE SCALE GENOMIC DNA]</scope>
    <source>
        <strain evidence="6 7">DXS22W</strain>
    </source>
</reference>
<dbReference type="InterPro" id="IPR000160">
    <property type="entry name" value="GGDEF_dom"/>
</dbReference>
<dbReference type="NCBIfam" id="TIGR00254">
    <property type="entry name" value="GGDEF"/>
    <property type="match status" value="1"/>
</dbReference>
<keyword evidence="7" id="KW-1185">Reference proteome</keyword>
<feature type="region of interest" description="Disordered" evidence="1">
    <location>
        <begin position="713"/>
        <end position="732"/>
    </location>
</feature>
<dbReference type="CDD" id="cd01949">
    <property type="entry name" value="GGDEF"/>
    <property type="match status" value="1"/>
</dbReference>
<dbReference type="InterPro" id="IPR035919">
    <property type="entry name" value="EAL_sf"/>
</dbReference>
<evidence type="ECO:0000313" key="7">
    <source>
        <dbReference type="Proteomes" id="UP001365405"/>
    </source>
</evidence>
<dbReference type="InterPro" id="IPR003660">
    <property type="entry name" value="HAMP_dom"/>
</dbReference>
<feature type="transmembrane region" description="Helical" evidence="2">
    <location>
        <begin position="172"/>
        <end position="195"/>
    </location>
</feature>
<evidence type="ECO:0000256" key="1">
    <source>
        <dbReference type="SAM" id="MobiDB-lite"/>
    </source>
</evidence>
<dbReference type="PROSITE" id="PS50883">
    <property type="entry name" value="EAL"/>
    <property type="match status" value="1"/>
</dbReference>
<dbReference type="Gene3D" id="3.30.70.270">
    <property type="match status" value="1"/>
</dbReference>
<dbReference type="PROSITE" id="PS50885">
    <property type="entry name" value="HAMP"/>
    <property type="match status" value="1"/>
</dbReference>
<dbReference type="InterPro" id="IPR052155">
    <property type="entry name" value="Biofilm_reg_signaling"/>
</dbReference>
<dbReference type="PANTHER" id="PTHR44757">
    <property type="entry name" value="DIGUANYLATE CYCLASE DGCP"/>
    <property type="match status" value="1"/>
</dbReference>
<dbReference type="Pfam" id="PF17152">
    <property type="entry name" value="CHASE8"/>
    <property type="match status" value="1"/>
</dbReference>